<proteinExistence type="predicted"/>
<feature type="compositionally biased region" description="Polar residues" evidence="1">
    <location>
        <begin position="431"/>
        <end position="441"/>
    </location>
</feature>
<reference evidence="4" key="1">
    <citation type="submission" date="2025-08" db="UniProtKB">
        <authorList>
            <consortium name="RefSeq"/>
        </authorList>
    </citation>
    <scope>IDENTIFICATION</scope>
    <source>
        <tissue evidence="4">Whole organism</tissue>
    </source>
</reference>
<protein>
    <submittedName>
        <fullName evidence="4">Alpha-protein kinase 1 isoform X1</fullName>
    </submittedName>
</protein>
<dbReference type="OrthoDB" id="6366328at2759"/>
<dbReference type="RefSeq" id="XP_018022339.1">
    <property type="nucleotide sequence ID" value="XM_018166850.2"/>
</dbReference>
<feature type="compositionally biased region" description="Low complexity" evidence="1">
    <location>
        <begin position="537"/>
        <end position="551"/>
    </location>
</feature>
<feature type="compositionally biased region" description="Polar residues" evidence="1">
    <location>
        <begin position="628"/>
        <end position="642"/>
    </location>
</feature>
<feature type="region of interest" description="Disordered" evidence="1">
    <location>
        <begin position="285"/>
        <end position="308"/>
    </location>
</feature>
<dbReference type="KEGG" id="hazt:108678434"/>
<dbReference type="Proteomes" id="UP000694843">
    <property type="component" value="Unplaced"/>
</dbReference>
<feature type="region of interest" description="Disordered" evidence="1">
    <location>
        <begin position="478"/>
        <end position="506"/>
    </location>
</feature>
<feature type="region of interest" description="Disordered" evidence="1">
    <location>
        <begin position="207"/>
        <end position="271"/>
    </location>
</feature>
<feature type="transmembrane region" description="Helical" evidence="2">
    <location>
        <begin position="65"/>
        <end position="87"/>
    </location>
</feature>
<feature type="region of interest" description="Disordered" evidence="1">
    <location>
        <begin position="431"/>
        <end position="463"/>
    </location>
</feature>
<feature type="compositionally biased region" description="Low complexity" evidence="1">
    <location>
        <begin position="884"/>
        <end position="899"/>
    </location>
</feature>
<evidence type="ECO:0000313" key="4">
    <source>
        <dbReference type="RefSeq" id="XP_018022339.1"/>
    </source>
</evidence>
<accession>A0A8B7P847</accession>
<keyword evidence="3" id="KW-1185">Reference proteome</keyword>
<feature type="compositionally biased region" description="Polar residues" evidence="1">
    <location>
        <begin position="521"/>
        <end position="536"/>
    </location>
</feature>
<dbReference type="AlphaFoldDB" id="A0A8B7P847"/>
<feature type="compositionally biased region" description="Pro residues" evidence="1">
    <location>
        <begin position="250"/>
        <end position="259"/>
    </location>
</feature>
<gene>
    <name evidence="4" type="primary">LOC108678434</name>
</gene>
<feature type="region of interest" description="Disordered" evidence="1">
    <location>
        <begin position="372"/>
        <end position="397"/>
    </location>
</feature>
<keyword evidence="2" id="KW-0472">Membrane</keyword>
<feature type="compositionally biased region" description="Polar residues" evidence="1">
    <location>
        <begin position="372"/>
        <end position="390"/>
    </location>
</feature>
<dbReference type="GO" id="GO:0016301">
    <property type="term" value="F:kinase activity"/>
    <property type="evidence" value="ECO:0007669"/>
    <property type="project" value="UniProtKB-KW"/>
</dbReference>
<name>A0A8B7P847_HYAAZ</name>
<feature type="compositionally biased region" description="Low complexity" evidence="1">
    <location>
        <begin position="915"/>
        <end position="928"/>
    </location>
</feature>
<organism evidence="3 4">
    <name type="scientific">Hyalella azteca</name>
    <name type="common">Amphipod</name>
    <dbReference type="NCBI Taxonomy" id="294128"/>
    <lineage>
        <taxon>Eukaryota</taxon>
        <taxon>Metazoa</taxon>
        <taxon>Ecdysozoa</taxon>
        <taxon>Arthropoda</taxon>
        <taxon>Crustacea</taxon>
        <taxon>Multicrustacea</taxon>
        <taxon>Malacostraca</taxon>
        <taxon>Eumalacostraca</taxon>
        <taxon>Peracarida</taxon>
        <taxon>Amphipoda</taxon>
        <taxon>Senticaudata</taxon>
        <taxon>Talitrida</taxon>
        <taxon>Talitroidea</taxon>
        <taxon>Hyalellidae</taxon>
        <taxon>Hyalella</taxon>
    </lineage>
</organism>
<keyword evidence="2" id="KW-1133">Transmembrane helix</keyword>
<feature type="compositionally biased region" description="Low complexity" evidence="1">
    <location>
        <begin position="479"/>
        <end position="493"/>
    </location>
</feature>
<evidence type="ECO:0000256" key="2">
    <source>
        <dbReference type="SAM" id="Phobius"/>
    </source>
</evidence>
<keyword evidence="2" id="KW-0812">Transmembrane</keyword>
<keyword evidence="4" id="KW-0418">Kinase</keyword>
<feature type="compositionally biased region" description="Polar residues" evidence="1">
    <location>
        <begin position="494"/>
        <end position="506"/>
    </location>
</feature>
<feature type="region of interest" description="Disordered" evidence="1">
    <location>
        <begin position="879"/>
        <end position="928"/>
    </location>
</feature>
<feature type="region of interest" description="Disordered" evidence="1">
    <location>
        <begin position="521"/>
        <end position="580"/>
    </location>
</feature>
<sequence length="928" mass="101399">MSRWYTVDPVKVCGEQHGNVTIAYHECLCQFNYASQKRKMGILKFRHCALADEMRKQMDFDMYKIIGFSCVIFVVVAIVLFCSFKWYQQTKKNPCVGCCSCFSCLSGKKKKKKMSAQNGLCNGSSAAGHDAHDSSAGFDEHWAQEMHESLHSDRQNGFAGNENENKRRSTLCMKFCLSEPVQDCCEFFDCDLMWHKKNVYAQPYYGRAKKGSSQSSGGELNGAYGMTGRPPSSGAANNDNVPTLQRRPTRPAPPPPKLPGAPGSAMNNVPMFEDGSLIVDDDIVCEPIPEAPPSPEPVRRPQQPDQPRSIYVDPLAFLQRPFLRLSIALSGRESNQKDGRAEGKDDDEPDALYSRVKDFVMSKVRKSGSIVSLNKGVSSNPDGASETSSKARNKYGKTASMASLHDITETELDKSYDGSKRSISLASLTAVNGSSQSSNGAVVNRSRHGSRYNVADEDVPPNQRDEYIDLEEMARKMAARLQQQQQAAQQLGQSSNHLNNSPPVITSQPLSVHALQQEHQFNGSYNPNTSLQQHPVSSHATTSSHNTSAASVPQPSPVRGKTPDFITASAYGTKPSTNMEDNMADHEIRQSVSNHNNTQAGKPSQIAMHNGLQPHTSNTSPSSSSGSVFTQQNFSSFQSDPRNSSVTALVDATGTVPISIVNPSSYTPNGNHNSSGLPNSAVVTPGALVPYAGSRLESHSSVSSVASTPAGTLKRQKPSVPPRPSYVPENPGYKSLGRPTVAPPSPKFRGTAGAFGKMGVPSLSTLPRSPLVTGKPGMVPTIPTLSLHEQQILQQQLLQQQQLQQFYLQQNPHLNPSYQQMLLQQQLLQEHTIMTPSVQQQILQEQQLFQQMLQQQQHYHMQQQYQQQLLQQQLQQGMRYRQPLSSTSSTASSASSKSLRSVHKPSHPPPPPPSSGSHGTSVVGSSMQ</sequence>
<feature type="region of interest" description="Disordered" evidence="1">
    <location>
        <begin position="695"/>
        <end position="745"/>
    </location>
</feature>
<evidence type="ECO:0000313" key="3">
    <source>
        <dbReference type="Proteomes" id="UP000694843"/>
    </source>
</evidence>
<dbReference type="GeneID" id="108678434"/>
<keyword evidence="4" id="KW-0808">Transferase</keyword>
<feature type="compositionally biased region" description="Low complexity" evidence="1">
    <location>
        <begin position="617"/>
        <end position="627"/>
    </location>
</feature>
<evidence type="ECO:0000256" key="1">
    <source>
        <dbReference type="SAM" id="MobiDB-lite"/>
    </source>
</evidence>
<feature type="region of interest" description="Disordered" evidence="1">
    <location>
        <begin position="594"/>
        <end position="642"/>
    </location>
</feature>